<evidence type="ECO:0000313" key="13">
    <source>
        <dbReference type="EMBL" id="AMN48244.1"/>
    </source>
</evidence>
<dbReference type="HAMAP" id="MF_00685">
    <property type="entry name" value="GlgB"/>
    <property type="match status" value="1"/>
</dbReference>
<dbReference type="InterPro" id="IPR013783">
    <property type="entry name" value="Ig-like_fold"/>
</dbReference>
<dbReference type="GO" id="GO:0005829">
    <property type="term" value="C:cytosol"/>
    <property type="evidence" value="ECO:0007669"/>
    <property type="project" value="TreeGrafter"/>
</dbReference>
<feature type="active site" description="Nucleophile" evidence="10 11">
    <location>
        <position position="321"/>
    </location>
</feature>
<dbReference type="SUPFAM" id="SSF81296">
    <property type="entry name" value="E set domains"/>
    <property type="match status" value="1"/>
</dbReference>
<dbReference type="Pfam" id="PF02806">
    <property type="entry name" value="Alpha-amylase_C"/>
    <property type="match status" value="1"/>
</dbReference>
<evidence type="ECO:0000256" key="7">
    <source>
        <dbReference type="ARBA" id="ARBA00022679"/>
    </source>
</evidence>
<dbReference type="SMART" id="SM00642">
    <property type="entry name" value="Aamy"/>
    <property type="match status" value="1"/>
</dbReference>
<feature type="domain" description="Glycosyl hydrolase family 13 catalytic" evidence="12">
    <location>
        <begin position="162"/>
        <end position="531"/>
    </location>
</feature>
<comment type="similarity">
    <text evidence="4 10">Belongs to the glycosyl hydrolase 13 family. GlgB subfamily.</text>
</comment>
<proteinExistence type="inferred from homology"/>
<evidence type="ECO:0000256" key="9">
    <source>
        <dbReference type="ARBA" id="ARBA00023277"/>
    </source>
</evidence>
<dbReference type="PATRIC" id="fig|465721.4.peg.3054"/>
<evidence type="ECO:0000259" key="12">
    <source>
        <dbReference type="SMART" id="SM00642"/>
    </source>
</evidence>
<dbReference type="CDD" id="cd11322">
    <property type="entry name" value="AmyAc_Glg_BE"/>
    <property type="match status" value="1"/>
</dbReference>
<protein>
    <recommendedName>
        <fullName evidence="10">1,4-alpha-glucan branching enzyme GlgB</fullName>
        <ecNumber evidence="10">2.4.1.18</ecNumber>
    </recommendedName>
    <alternativeName>
        <fullName evidence="10">1,4-alpha-D-glucan:1,4-alpha-D-glucan 6-glucosyl-transferase</fullName>
    </alternativeName>
    <alternativeName>
        <fullName evidence="10">Alpha-(1-&gt;4)-glucan branching enzyme</fullName>
    </alternativeName>
    <alternativeName>
        <fullName evidence="10">Glycogen branching enzyme</fullName>
        <shortName evidence="10">BE</shortName>
    </alternativeName>
</protein>
<dbReference type="InterPro" id="IPR017853">
    <property type="entry name" value="GH"/>
</dbReference>
<dbReference type="NCBIfam" id="NF003811">
    <property type="entry name" value="PRK05402.1"/>
    <property type="match status" value="1"/>
</dbReference>
<feature type="active site" description="Proton donor" evidence="10 11">
    <location>
        <position position="374"/>
    </location>
</feature>
<dbReference type="SUPFAM" id="SSF51011">
    <property type="entry name" value="Glycosyl hydrolase domain"/>
    <property type="match status" value="1"/>
</dbReference>
<dbReference type="Gene3D" id="2.60.40.1180">
    <property type="entry name" value="Golgi alpha-mannosidase II"/>
    <property type="match status" value="1"/>
</dbReference>
<dbReference type="GO" id="GO:0043169">
    <property type="term" value="F:cation binding"/>
    <property type="evidence" value="ECO:0007669"/>
    <property type="project" value="InterPro"/>
</dbReference>
<comment type="function">
    <text evidence="2 10">Catalyzes the formation of the alpha-1,6-glucosidic linkages in glycogen by scission of a 1,4-alpha-linked oligosaccharide from growing alpha-1,4-glucan chains and the subsequent attachment of the oligosaccharide to the alpha-1,6 position.</text>
</comment>
<dbReference type="InterPro" id="IPR013780">
    <property type="entry name" value="Glyco_hydro_b"/>
</dbReference>
<evidence type="ECO:0000256" key="4">
    <source>
        <dbReference type="ARBA" id="ARBA00009000"/>
    </source>
</evidence>
<dbReference type="KEGG" id="sdf:ACG33_14285"/>
<dbReference type="Gene3D" id="2.60.40.10">
    <property type="entry name" value="Immunoglobulins"/>
    <property type="match status" value="1"/>
</dbReference>
<evidence type="ECO:0000256" key="11">
    <source>
        <dbReference type="PIRSR" id="PIRSR000463-1"/>
    </source>
</evidence>
<comment type="catalytic activity">
    <reaction evidence="1 10">
        <text>Transfers a segment of a (1-&gt;4)-alpha-D-glucan chain to a primary hydroxy group in a similar glucan chain.</text>
        <dbReference type="EC" id="2.4.1.18"/>
    </reaction>
</comment>
<reference evidence="13 14" key="1">
    <citation type="submission" date="2015-06" db="EMBL/GenBank/DDBJ databases">
        <title>A Comprehensive Approach to Explore the Metabolic and Phylogenetic Diversity of Bacterial Steroid Degradation in the Environment: Testosterone as an Example.</title>
        <authorList>
            <person name="Yang F.-C."/>
            <person name="Chen Y.-L."/>
            <person name="Yu C.-P."/>
            <person name="Tang S.-L."/>
            <person name="Wang P.-H."/>
            <person name="Ismail W."/>
            <person name="Wang C.-H."/>
            <person name="Yang C.-Y."/>
            <person name="Chiang Y.-R."/>
        </authorList>
    </citation>
    <scope>NUCLEOTIDE SEQUENCE [LARGE SCALE GENOMIC DNA]</scope>
    <source>
        <strain evidence="13 14">DSM 18526</strain>
    </source>
</reference>
<dbReference type="Proteomes" id="UP000070250">
    <property type="component" value="Chromosome"/>
</dbReference>
<dbReference type="PIRSF" id="PIRSF000463">
    <property type="entry name" value="GlgB"/>
    <property type="match status" value="1"/>
</dbReference>
<dbReference type="InterPro" id="IPR044143">
    <property type="entry name" value="GlgB_N_E_set_prok"/>
</dbReference>
<evidence type="ECO:0000256" key="8">
    <source>
        <dbReference type="ARBA" id="ARBA00023056"/>
    </source>
</evidence>
<dbReference type="GO" id="GO:0005978">
    <property type="term" value="P:glycogen biosynthetic process"/>
    <property type="evidence" value="ECO:0007669"/>
    <property type="project" value="UniProtKB-UniRule"/>
</dbReference>
<accession>A0A127FCU7</accession>
<evidence type="ECO:0000256" key="2">
    <source>
        <dbReference type="ARBA" id="ARBA00002953"/>
    </source>
</evidence>
<dbReference type="AlphaFoldDB" id="A0A127FCU7"/>
<dbReference type="NCBIfam" id="NF008967">
    <property type="entry name" value="PRK12313.1"/>
    <property type="match status" value="1"/>
</dbReference>
<evidence type="ECO:0000256" key="10">
    <source>
        <dbReference type="HAMAP-Rule" id="MF_00685"/>
    </source>
</evidence>
<keyword evidence="7 10" id="KW-0808">Transferase</keyword>
<dbReference type="Pfam" id="PF02922">
    <property type="entry name" value="CBM_48"/>
    <property type="match status" value="1"/>
</dbReference>
<keyword evidence="5 10" id="KW-0321">Glycogen metabolism</keyword>
<keyword evidence="14" id="KW-1185">Reference proteome</keyword>
<comment type="subunit">
    <text evidence="10">Monomer.</text>
</comment>
<dbReference type="NCBIfam" id="TIGR01515">
    <property type="entry name" value="branching_enzym"/>
    <property type="match status" value="1"/>
</dbReference>
<dbReference type="InterPro" id="IPR037439">
    <property type="entry name" value="Branching_enzy"/>
</dbReference>
<organism evidence="13 14">
    <name type="scientific">Steroidobacter denitrificans</name>
    <dbReference type="NCBI Taxonomy" id="465721"/>
    <lineage>
        <taxon>Bacteria</taxon>
        <taxon>Pseudomonadati</taxon>
        <taxon>Pseudomonadota</taxon>
        <taxon>Gammaproteobacteria</taxon>
        <taxon>Steroidobacterales</taxon>
        <taxon>Steroidobacteraceae</taxon>
        <taxon>Steroidobacter</taxon>
    </lineage>
</organism>
<dbReference type="CDD" id="cd02855">
    <property type="entry name" value="E_set_GBE_prok_N"/>
    <property type="match status" value="1"/>
</dbReference>
<keyword evidence="6 10" id="KW-0328">Glycosyltransferase</keyword>
<evidence type="ECO:0000313" key="14">
    <source>
        <dbReference type="Proteomes" id="UP000070250"/>
    </source>
</evidence>
<keyword evidence="8 10" id="KW-0320">Glycogen biosynthesis</keyword>
<dbReference type="GO" id="GO:0004553">
    <property type="term" value="F:hydrolase activity, hydrolyzing O-glycosyl compounds"/>
    <property type="evidence" value="ECO:0007669"/>
    <property type="project" value="InterPro"/>
</dbReference>
<keyword evidence="9 10" id="KW-0119">Carbohydrate metabolism</keyword>
<dbReference type="InterPro" id="IPR006047">
    <property type="entry name" value="GH13_cat_dom"/>
</dbReference>
<dbReference type="FunFam" id="2.60.40.10:FF:000169">
    <property type="entry name" value="1,4-alpha-glucan branching enzyme GlgB"/>
    <property type="match status" value="1"/>
</dbReference>
<name>A0A127FCU7_STEDE</name>
<dbReference type="PANTHER" id="PTHR43651">
    <property type="entry name" value="1,4-ALPHA-GLUCAN-BRANCHING ENZYME"/>
    <property type="match status" value="1"/>
</dbReference>
<dbReference type="InterPro" id="IPR004193">
    <property type="entry name" value="Glyco_hydro_13_N"/>
</dbReference>
<dbReference type="EC" id="2.4.1.18" evidence="10"/>
<dbReference type="FunFam" id="3.20.20.80:FF:000003">
    <property type="entry name" value="1,4-alpha-glucan branching enzyme GlgB"/>
    <property type="match status" value="1"/>
</dbReference>
<dbReference type="GO" id="GO:0003844">
    <property type="term" value="F:1,4-alpha-glucan branching enzyme activity"/>
    <property type="evidence" value="ECO:0007669"/>
    <property type="project" value="UniProtKB-UniRule"/>
</dbReference>
<comment type="pathway">
    <text evidence="3 10">Glycan biosynthesis; glycogen biosynthesis.</text>
</comment>
<dbReference type="SUPFAM" id="SSF51445">
    <property type="entry name" value="(Trans)glycosidases"/>
    <property type="match status" value="1"/>
</dbReference>
<evidence type="ECO:0000256" key="3">
    <source>
        <dbReference type="ARBA" id="ARBA00004964"/>
    </source>
</evidence>
<dbReference type="UniPathway" id="UPA00164"/>
<dbReference type="FunFam" id="2.60.40.1180:FF:000002">
    <property type="entry name" value="1,4-alpha-glucan branching enzyme GlgB"/>
    <property type="match status" value="1"/>
</dbReference>
<dbReference type="EMBL" id="CP011971">
    <property type="protein sequence ID" value="AMN48244.1"/>
    <property type="molecule type" value="Genomic_DNA"/>
</dbReference>
<evidence type="ECO:0000256" key="6">
    <source>
        <dbReference type="ARBA" id="ARBA00022676"/>
    </source>
</evidence>
<dbReference type="InterPro" id="IPR006048">
    <property type="entry name" value="A-amylase/branching_C"/>
</dbReference>
<gene>
    <name evidence="10" type="primary">glgB</name>
    <name evidence="13" type="ORF">ACG33_14285</name>
</gene>
<sequence>MSAEITDLDLHLFGEGKHHFIHQKLGAHPQTSGGMPGTRFAVWAPNAKQVRVVGDFNRWGRDLDHEGGSAGTRSHAMRPRAGSGIWEIFIPEIGPGTLYKYEILTAHGHRVLKADPYGFQMQLRPQNASIVADIDGYAWGDAGWLSQRRSWDPLRSPICIYELHPGSWRRSWHRKPAFLTWDELAEQLIPYVLDMGYTHIELIGVAEHPFDASWGYQVLGHFAPTARHGSPQDFMCFVDRLHQSGIGVFMDWVPAHFPKDAHGLAEFDGTCLYEHADPRRGEHQQWGTRIFNYGRHEVRNFLITNALFWIDRYHIDGLRVDAVASMLYLDYARAPGNWAPNEYGGRENLEAIEFLKELNRAIGHYHPGVLSMAEESTAFDGVSRPVHHGGLGFHFKWNMGWMNDTLRYMEMDPLYRRYHHDLITFSFMYAYSEHFILPLSHDEVVHGKRSLLGKMPGDEWQKLATYRLMMGYMAAHPGKKLMFMGGEFGQWHEWRDHEDLAWASLQHPHHQQLQSWNRELNRLYRNSAALYAGDHDARGFCWLDVDNRDDSVFAFLRRHPSDDDVPLLIFVFNCTPVPRRDYLLGVPRPGRYRKRLDSDASCFGGSDYAHQSEFQAESSPWREFPARLSITLPPLAMIALEHGET</sequence>
<dbReference type="PANTHER" id="PTHR43651:SF3">
    <property type="entry name" value="1,4-ALPHA-GLUCAN-BRANCHING ENZYME"/>
    <property type="match status" value="1"/>
</dbReference>
<dbReference type="STRING" id="465721.ACG33_14285"/>
<dbReference type="InterPro" id="IPR014756">
    <property type="entry name" value="Ig_E-set"/>
</dbReference>
<evidence type="ECO:0000256" key="1">
    <source>
        <dbReference type="ARBA" id="ARBA00000826"/>
    </source>
</evidence>
<dbReference type="Gene3D" id="3.20.20.80">
    <property type="entry name" value="Glycosidases"/>
    <property type="match status" value="1"/>
</dbReference>
<evidence type="ECO:0000256" key="5">
    <source>
        <dbReference type="ARBA" id="ARBA00022600"/>
    </source>
</evidence>
<dbReference type="InterPro" id="IPR006407">
    <property type="entry name" value="GlgB"/>
</dbReference>